<sequence length="203" mass="21084">MRTTIRAAAAAAVLAVSAGCAGCGSPALRVEGPALAPPQPATTAEVAPPTGAELRNIRNIDLRSTVLADPKVPDEVKRILRGCSVCGLEDPVYADVTKDGEADVLAPVHDSGSGGTKATLVYSVRDQQVSLVFGYLGPDAGLRAEGGDLVLDRDLYAPDDAHCCPTATERLRFSWDGHRFAMAERTGGAPGTTPYGGWGTIIR</sequence>
<gene>
    <name evidence="2" type="ORF">GCM10020366_49860</name>
</gene>
<dbReference type="Proteomes" id="UP001500483">
    <property type="component" value="Unassembled WGS sequence"/>
</dbReference>
<evidence type="ECO:0008006" key="4">
    <source>
        <dbReference type="Google" id="ProtNLM"/>
    </source>
</evidence>
<name>A0ABP6RWW9_9PSEU</name>
<keyword evidence="1" id="KW-0732">Signal</keyword>
<accession>A0ABP6RWW9</accession>
<feature type="signal peptide" evidence="1">
    <location>
        <begin position="1"/>
        <end position="21"/>
    </location>
</feature>
<dbReference type="RefSeq" id="WP_344929768.1">
    <property type="nucleotide sequence ID" value="NZ_BAAAYK010000038.1"/>
</dbReference>
<reference evidence="3" key="1">
    <citation type="journal article" date="2019" name="Int. J. Syst. Evol. Microbiol.">
        <title>The Global Catalogue of Microorganisms (GCM) 10K type strain sequencing project: providing services to taxonomists for standard genome sequencing and annotation.</title>
        <authorList>
            <consortium name="The Broad Institute Genomics Platform"/>
            <consortium name="The Broad Institute Genome Sequencing Center for Infectious Disease"/>
            <person name="Wu L."/>
            <person name="Ma J."/>
        </authorList>
    </citation>
    <scope>NUCLEOTIDE SEQUENCE [LARGE SCALE GENOMIC DNA]</scope>
    <source>
        <strain evidence="3">JCM 9687</strain>
    </source>
</reference>
<keyword evidence="3" id="KW-1185">Reference proteome</keyword>
<evidence type="ECO:0000313" key="2">
    <source>
        <dbReference type="EMBL" id="GAA3362336.1"/>
    </source>
</evidence>
<feature type="chain" id="PRO_5045195313" description="Lipoprotein" evidence="1">
    <location>
        <begin position="22"/>
        <end position="203"/>
    </location>
</feature>
<organism evidence="2 3">
    <name type="scientific">Saccharopolyspora gregorii</name>
    <dbReference type="NCBI Taxonomy" id="33914"/>
    <lineage>
        <taxon>Bacteria</taxon>
        <taxon>Bacillati</taxon>
        <taxon>Actinomycetota</taxon>
        <taxon>Actinomycetes</taxon>
        <taxon>Pseudonocardiales</taxon>
        <taxon>Pseudonocardiaceae</taxon>
        <taxon>Saccharopolyspora</taxon>
    </lineage>
</organism>
<dbReference type="PROSITE" id="PS51257">
    <property type="entry name" value="PROKAR_LIPOPROTEIN"/>
    <property type="match status" value="1"/>
</dbReference>
<evidence type="ECO:0000313" key="3">
    <source>
        <dbReference type="Proteomes" id="UP001500483"/>
    </source>
</evidence>
<evidence type="ECO:0000256" key="1">
    <source>
        <dbReference type="SAM" id="SignalP"/>
    </source>
</evidence>
<comment type="caution">
    <text evidence="2">The sequence shown here is derived from an EMBL/GenBank/DDBJ whole genome shotgun (WGS) entry which is preliminary data.</text>
</comment>
<proteinExistence type="predicted"/>
<dbReference type="EMBL" id="BAAAYK010000038">
    <property type="protein sequence ID" value="GAA3362336.1"/>
    <property type="molecule type" value="Genomic_DNA"/>
</dbReference>
<protein>
    <recommendedName>
        <fullName evidence="4">Lipoprotein</fullName>
    </recommendedName>
</protein>